<accession>A0A443HWG0</accession>
<protein>
    <submittedName>
        <fullName evidence="3">Phosphatase family protein</fullName>
    </submittedName>
</protein>
<dbReference type="SMART" id="SM00128">
    <property type="entry name" value="IPPc"/>
    <property type="match status" value="1"/>
</dbReference>
<feature type="region of interest" description="Disordered" evidence="1">
    <location>
        <begin position="961"/>
        <end position="997"/>
    </location>
</feature>
<dbReference type="RefSeq" id="XP_028485808.1">
    <property type="nucleotide sequence ID" value="XM_028626433.1"/>
</dbReference>
<dbReference type="Pfam" id="PF22669">
    <property type="entry name" value="Exo_endo_phos2"/>
    <property type="match status" value="2"/>
</dbReference>
<dbReference type="PANTHER" id="PTHR11200">
    <property type="entry name" value="INOSITOL 5-PHOSPHATASE"/>
    <property type="match status" value="1"/>
</dbReference>
<feature type="compositionally biased region" description="Basic and acidic residues" evidence="1">
    <location>
        <begin position="105"/>
        <end position="115"/>
    </location>
</feature>
<dbReference type="SUPFAM" id="SSF56219">
    <property type="entry name" value="DNase I-like"/>
    <property type="match status" value="1"/>
</dbReference>
<feature type="compositionally biased region" description="Basic and acidic residues" evidence="1">
    <location>
        <begin position="325"/>
        <end position="335"/>
    </location>
</feature>
<proteinExistence type="predicted"/>
<dbReference type="Proteomes" id="UP000283841">
    <property type="component" value="Unassembled WGS sequence"/>
</dbReference>
<evidence type="ECO:0000313" key="3">
    <source>
        <dbReference type="EMBL" id="RWQ96163.1"/>
    </source>
</evidence>
<feature type="region of interest" description="Disordered" evidence="1">
    <location>
        <begin position="668"/>
        <end position="687"/>
    </location>
</feature>
<dbReference type="GeneID" id="39595710"/>
<comment type="caution">
    <text evidence="3">The sequence shown here is derived from an EMBL/GenBank/DDBJ whole genome shotgun (WGS) entry which is preliminary data.</text>
</comment>
<feature type="region of interest" description="Disordered" evidence="1">
    <location>
        <begin position="324"/>
        <end position="361"/>
    </location>
</feature>
<dbReference type="AlphaFoldDB" id="A0A443HWG0"/>
<dbReference type="EMBL" id="RCNU01000004">
    <property type="protein sequence ID" value="RWQ96163.1"/>
    <property type="molecule type" value="Genomic_DNA"/>
</dbReference>
<dbReference type="InterPro" id="IPR000300">
    <property type="entry name" value="IPPc"/>
</dbReference>
<feature type="region of interest" description="Disordered" evidence="1">
    <location>
        <begin position="96"/>
        <end position="130"/>
    </location>
</feature>
<organism evidence="3 4">
    <name type="scientific">Byssochlamys spectabilis</name>
    <name type="common">Paecilomyces variotii</name>
    <dbReference type="NCBI Taxonomy" id="264951"/>
    <lineage>
        <taxon>Eukaryota</taxon>
        <taxon>Fungi</taxon>
        <taxon>Dikarya</taxon>
        <taxon>Ascomycota</taxon>
        <taxon>Pezizomycotina</taxon>
        <taxon>Eurotiomycetes</taxon>
        <taxon>Eurotiomycetidae</taxon>
        <taxon>Eurotiales</taxon>
        <taxon>Thermoascaceae</taxon>
        <taxon>Paecilomyces</taxon>
    </lineage>
</organism>
<dbReference type="GO" id="GO:0004439">
    <property type="term" value="F:phosphatidylinositol-4,5-bisphosphate 5-phosphatase activity"/>
    <property type="evidence" value="ECO:0007669"/>
    <property type="project" value="TreeGrafter"/>
</dbReference>
<dbReference type="Gene3D" id="2.60.40.10">
    <property type="entry name" value="Immunoglobulins"/>
    <property type="match status" value="1"/>
</dbReference>
<evidence type="ECO:0000256" key="1">
    <source>
        <dbReference type="SAM" id="MobiDB-lite"/>
    </source>
</evidence>
<dbReference type="PANTHER" id="PTHR11200:SF300">
    <property type="entry name" value="TYPE II INOSITOL 1,4,5-TRISPHOSPHATE 5-PHOSPHATASE"/>
    <property type="match status" value="1"/>
</dbReference>
<keyword evidence="4" id="KW-1185">Reference proteome</keyword>
<reference evidence="3 4" key="1">
    <citation type="journal article" date="2018" name="Front. Microbiol.">
        <title>Genomic and genetic insights into a cosmopolitan fungus, Paecilomyces variotii (Eurotiales).</title>
        <authorList>
            <person name="Urquhart A.S."/>
            <person name="Mondo S.J."/>
            <person name="Makela M.R."/>
            <person name="Hane J.K."/>
            <person name="Wiebenga A."/>
            <person name="He G."/>
            <person name="Mihaltcheva S."/>
            <person name="Pangilinan J."/>
            <person name="Lipzen A."/>
            <person name="Barry K."/>
            <person name="de Vries R.P."/>
            <person name="Grigoriev I.V."/>
            <person name="Idnurm A."/>
        </authorList>
    </citation>
    <scope>NUCLEOTIDE SEQUENCE [LARGE SCALE GENOMIC DNA]</scope>
    <source>
        <strain evidence="3 4">CBS 101075</strain>
    </source>
</reference>
<dbReference type="InterPro" id="IPR048869">
    <property type="entry name" value="OCRL-1_2_ASH"/>
</dbReference>
<dbReference type="InterPro" id="IPR036691">
    <property type="entry name" value="Endo/exonu/phosph_ase_sf"/>
</dbReference>
<gene>
    <name evidence="3" type="ORF">C8Q69DRAFT_234766</name>
</gene>
<sequence>MAGSEEHSATPSPQARDAPGHYPSDSDESHQHGIVASDPRSLSQAVKSRRAEYTRQRSIRIKIGTWNVAAIAGTEKDVGEWFVHGKGVCERLSTAKLAKEQGQQSHERSQSEESGHSSGGSDDGKDDSSVRPEDVGIYALGLQEIVDVSSPSEALRPFVDPGPSTRWKEAMKKALPAGYELVAEQQLVGLLILIYASPAVVGSISSVSTTSVGTGLMGYMGNKGAVAARIVLGETARLVFVNCHLAAGSDKASLERRNWDASQIVARAKFAPLDPEDDILGEPSDSIGKEDFAFWFGDLNYRLDDIPGEDVRRLLSLHTPNTYDATHESERKSIGDSDTDTDPQSPHVVGEEDDDSSAGSTRLVVDSAPVALVDKDIEPNSNPENLRMTLSSLLPHDQLIAQQSQEKAFHEGWKEGEINFLPTYKYDIGSVAMFDSSEKQRGPSWCDRILYRTWHDKRRYERRVQEAKDAKKKDDEMKARGLDKAVEDDNVLFEYDPDVDGVNEFEEYDETEDAAGDPTPSESRVAYDDPVRLDHYLSHQGILSSDHKPLDALFTLTYNSVIPELKTMVYQEVARELDKAENEARPSVTVVVDHQTDLQDGEGDDTATKDPNAVEFGDVPYGVHVTRSLTVANTSSVPATFTFAERAGGSKETTGIAPHWVEIRVHWPSHEKKHDSKKNQSPDEYTLSPGDTANIDLIAIVKDITQVRLLNSGHHKLEDVLVLRVISGRDHFIPVNARWLPTCFGRSLEELIYMPEGGARSLIHTPPDQLKFEGKARLSAPREIFRLTEAISDLTVRAVAEWSMMKGPAEGESPPPWTFGPNGVSAWPFEPETWTMRDETQREPFLAAVREALDTNGSLNDVFPPEVLSLHRLEILSETLVAFIRSLDGRIITKDLFTDMSQRMLSREKAQMPLQSTEEAQAWVLEGLSSSPVHSVSFTFITFMLLRIANEIVPVSAIPTRPPAAATKSPMTSEISDPGFAADLPSASVPPLTSPTTTASFMSAASLRQRARTLTTSTSSEDQGRTDLQRRQAVEKAFASLFADIIIAPDVHVPHKEKERRALEERKRNIIEPFLKAVAVDDCGPSGGAT</sequence>
<dbReference type="InterPro" id="IPR013783">
    <property type="entry name" value="Ig-like_fold"/>
</dbReference>
<feature type="domain" description="Inositol polyphosphate-related phosphatase" evidence="2">
    <location>
        <begin position="57"/>
        <end position="483"/>
    </location>
</feature>
<dbReference type="GO" id="GO:0046856">
    <property type="term" value="P:phosphatidylinositol dephosphorylation"/>
    <property type="evidence" value="ECO:0007669"/>
    <property type="project" value="InterPro"/>
</dbReference>
<name>A0A443HWG0_BYSSP</name>
<feature type="region of interest" description="Disordered" evidence="1">
    <location>
        <begin position="1"/>
        <end position="54"/>
    </location>
</feature>
<dbReference type="VEuPathDB" id="FungiDB:C8Q69DRAFT_234766"/>
<dbReference type="InterPro" id="IPR046985">
    <property type="entry name" value="IP5"/>
</dbReference>
<evidence type="ECO:0000313" key="4">
    <source>
        <dbReference type="Proteomes" id="UP000283841"/>
    </source>
</evidence>
<dbReference type="Pfam" id="PF21310">
    <property type="entry name" value="OCRL-like_ASH"/>
    <property type="match status" value="1"/>
</dbReference>
<dbReference type="Gene3D" id="3.60.10.10">
    <property type="entry name" value="Endonuclease/exonuclease/phosphatase"/>
    <property type="match status" value="1"/>
</dbReference>
<evidence type="ECO:0000259" key="2">
    <source>
        <dbReference type="SMART" id="SM00128"/>
    </source>
</evidence>
<feature type="compositionally biased region" description="Basic and acidic residues" evidence="1">
    <location>
        <begin position="668"/>
        <end position="681"/>
    </location>
</feature>
<dbReference type="STRING" id="264951.A0A443HWG0"/>